<dbReference type="AlphaFoldDB" id="A0AAP5MCX1"/>
<comment type="caution">
    <text evidence="4">The sequence shown here is derived from an EMBL/GenBank/DDBJ whole genome shotgun (WGS) entry which is preliminary data.</text>
</comment>
<keyword evidence="5" id="KW-1185">Reference proteome</keyword>
<dbReference type="PANTHER" id="PTHR44591">
    <property type="entry name" value="STRESS RESPONSE REGULATOR PROTEIN 1"/>
    <property type="match status" value="1"/>
</dbReference>
<evidence type="ECO:0000313" key="4">
    <source>
        <dbReference type="EMBL" id="MDR9899717.1"/>
    </source>
</evidence>
<evidence type="ECO:0000313" key="5">
    <source>
        <dbReference type="Proteomes" id="UP000667802"/>
    </source>
</evidence>
<dbReference type="SMART" id="SM00448">
    <property type="entry name" value="REC"/>
    <property type="match status" value="1"/>
</dbReference>
<dbReference type="Proteomes" id="UP000667802">
    <property type="component" value="Unassembled WGS sequence"/>
</dbReference>
<gene>
    <name evidence="4" type="ORF">G7B40_034935</name>
</gene>
<comment type="caution">
    <text evidence="2">Lacks conserved residue(s) required for the propagation of feature annotation.</text>
</comment>
<protein>
    <submittedName>
        <fullName evidence="4">Response regulator</fullName>
    </submittedName>
</protein>
<sequence>MNYPESLALVPYAISIGVAMYPRNRFPTNLSSLQGLQVLVVDSSVDCCNLITVLLQSYGVEVQQAFSCKQALEIFGQWQPDVLVSEIALPLEDGYTLIQQVRTTRGERGKTVLAIAVTGYDNEKMLQSALDAGFDLWFTKPFDFDEFLAVLNCLGICQQSSYAIAQGILGEVSRYRGLSPEKQLYRAFSSKHHHVSMV</sequence>
<dbReference type="PANTHER" id="PTHR44591:SF3">
    <property type="entry name" value="RESPONSE REGULATORY DOMAIN-CONTAINING PROTEIN"/>
    <property type="match status" value="1"/>
</dbReference>
<dbReference type="RefSeq" id="WP_243903130.1">
    <property type="nucleotide sequence ID" value="NZ_JAALHA020000027.1"/>
</dbReference>
<evidence type="ECO:0000256" key="1">
    <source>
        <dbReference type="ARBA" id="ARBA00022553"/>
    </source>
</evidence>
<dbReference type="Pfam" id="PF00072">
    <property type="entry name" value="Response_reg"/>
    <property type="match status" value="1"/>
</dbReference>
<dbReference type="SUPFAM" id="SSF52172">
    <property type="entry name" value="CheY-like"/>
    <property type="match status" value="1"/>
</dbReference>
<dbReference type="InterPro" id="IPR001789">
    <property type="entry name" value="Sig_transdc_resp-reg_receiver"/>
</dbReference>
<keyword evidence="1" id="KW-0597">Phosphoprotein</keyword>
<dbReference type="EMBL" id="JAALHA020000027">
    <property type="protein sequence ID" value="MDR9899717.1"/>
    <property type="molecule type" value="Genomic_DNA"/>
</dbReference>
<feature type="domain" description="Response regulatory" evidence="3">
    <location>
        <begin position="37"/>
        <end position="155"/>
    </location>
</feature>
<dbReference type="GO" id="GO:0000160">
    <property type="term" value="P:phosphorelay signal transduction system"/>
    <property type="evidence" value="ECO:0007669"/>
    <property type="project" value="InterPro"/>
</dbReference>
<accession>A0AAP5MCX1</accession>
<dbReference type="PROSITE" id="PS50110">
    <property type="entry name" value="RESPONSE_REGULATORY"/>
    <property type="match status" value="1"/>
</dbReference>
<dbReference type="Gene3D" id="3.40.50.2300">
    <property type="match status" value="1"/>
</dbReference>
<organism evidence="4 5">
    <name type="scientific">Aetokthonos hydrillicola Thurmond2011</name>
    <dbReference type="NCBI Taxonomy" id="2712845"/>
    <lineage>
        <taxon>Bacteria</taxon>
        <taxon>Bacillati</taxon>
        <taxon>Cyanobacteriota</taxon>
        <taxon>Cyanophyceae</taxon>
        <taxon>Nostocales</taxon>
        <taxon>Hapalosiphonaceae</taxon>
        <taxon>Aetokthonos</taxon>
    </lineage>
</organism>
<reference evidence="5" key="1">
    <citation type="journal article" date="2021" name="Science">
        <title>Hunting the eagle killer: A cyanobacterial neurotoxin causes vacuolar myelinopathy.</title>
        <authorList>
            <person name="Breinlinger S."/>
            <person name="Phillips T.J."/>
            <person name="Haram B.N."/>
            <person name="Mares J."/>
            <person name="Martinez Yerena J.A."/>
            <person name="Hrouzek P."/>
            <person name="Sobotka R."/>
            <person name="Henderson W.M."/>
            <person name="Schmieder P."/>
            <person name="Williams S.M."/>
            <person name="Lauderdale J.D."/>
            <person name="Wilde H.D."/>
            <person name="Gerrin W."/>
            <person name="Kust A."/>
            <person name="Washington J.W."/>
            <person name="Wagner C."/>
            <person name="Geier B."/>
            <person name="Liebeke M."/>
            <person name="Enke H."/>
            <person name="Niedermeyer T.H.J."/>
            <person name="Wilde S.B."/>
        </authorList>
    </citation>
    <scope>NUCLEOTIDE SEQUENCE [LARGE SCALE GENOMIC DNA]</scope>
    <source>
        <strain evidence="5">Thurmond2011</strain>
    </source>
</reference>
<dbReference type="InterPro" id="IPR050595">
    <property type="entry name" value="Bact_response_regulator"/>
</dbReference>
<evidence type="ECO:0000259" key="3">
    <source>
        <dbReference type="PROSITE" id="PS50110"/>
    </source>
</evidence>
<proteinExistence type="predicted"/>
<evidence type="ECO:0000256" key="2">
    <source>
        <dbReference type="PROSITE-ProRule" id="PRU00169"/>
    </source>
</evidence>
<dbReference type="InterPro" id="IPR011006">
    <property type="entry name" value="CheY-like_superfamily"/>
</dbReference>
<name>A0AAP5MCX1_9CYAN</name>